<dbReference type="GO" id="GO:0030976">
    <property type="term" value="F:thiamine pyrophosphate binding"/>
    <property type="evidence" value="ECO:0007669"/>
    <property type="project" value="InterPro"/>
</dbReference>
<accession>B2VBR8</accession>
<dbReference type="InterPro" id="IPR011603">
    <property type="entry name" value="2oxoglutarate_DH_E1"/>
</dbReference>
<keyword evidence="13" id="KW-1185">Reference proteome</keyword>
<evidence type="ECO:0000256" key="4">
    <source>
        <dbReference type="ARBA" id="ARBA00012280"/>
    </source>
</evidence>
<dbReference type="InterPro" id="IPR029061">
    <property type="entry name" value="THDP-binding"/>
</dbReference>
<evidence type="ECO:0000256" key="7">
    <source>
        <dbReference type="ARBA" id="ARBA00023002"/>
    </source>
</evidence>
<dbReference type="Pfam" id="PF16870">
    <property type="entry name" value="OxoGdeHyase_C"/>
    <property type="match status" value="1"/>
</dbReference>
<dbReference type="RefSeq" id="WP_012442019.1">
    <property type="nucleotide sequence ID" value="NC_010694.1"/>
</dbReference>
<dbReference type="InterPro" id="IPR005475">
    <property type="entry name" value="Transketolase-like_Pyr-bd"/>
</dbReference>
<feature type="domain" description="Transketolase-like pyrimidine-binding" evidence="11">
    <location>
        <begin position="593"/>
        <end position="786"/>
    </location>
</feature>
<keyword evidence="6" id="KW-0816">Tricarboxylic acid cycle</keyword>
<name>B2VBR8_ERWT9</name>
<evidence type="ECO:0000256" key="9">
    <source>
        <dbReference type="ARBA" id="ARBA00030680"/>
    </source>
</evidence>
<dbReference type="FunFam" id="3.40.50.12470:FF:000002">
    <property type="entry name" value="2-oxoglutarate dehydrogenase E1 component"/>
    <property type="match status" value="1"/>
</dbReference>
<dbReference type="GO" id="GO:0006099">
    <property type="term" value="P:tricarboxylic acid cycle"/>
    <property type="evidence" value="ECO:0007669"/>
    <property type="project" value="UniProtKB-KW"/>
</dbReference>
<dbReference type="NCBIfam" id="TIGR00239">
    <property type="entry name" value="2oxo_dh_E1"/>
    <property type="match status" value="1"/>
</dbReference>
<dbReference type="PIRSF" id="PIRSF000157">
    <property type="entry name" value="Oxoglu_dh_E1"/>
    <property type="match status" value="1"/>
</dbReference>
<dbReference type="PANTHER" id="PTHR23152">
    <property type="entry name" value="2-OXOGLUTARATE DEHYDROGENASE"/>
    <property type="match status" value="1"/>
</dbReference>
<dbReference type="eggNOG" id="COG0567">
    <property type="taxonomic scope" value="Bacteria"/>
</dbReference>
<dbReference type="Pfam" id="PF02779">
    <property type="entry name" value="Transket_pyr"/>
    <property type="match status" value="1"/>
</dbReference>
<dbReference type="InterPro" id="IPR001017">
    <property type="entry name" value="DH_E1"/>
</dbReference>
<dbReference type="Gene3D" id="3.40.50.11610">
    <property type="entry name" value="Multifunctional 2-oxoglutarate metabolism enzyme, C-terminal domain"/>
    <property type="match status" value="1"/>
</dbReference>
<protein>
    <recommendedName>
        <fullName evidence="5">2-oxoglutarate dehydrogenase E1 component</fullName>
        <ecNumber evidence="4">1.2.4.2</ecNumber>
    </recommendedName>
    <alternativeName>
        <fullName evidence="9">Alpha-ketoglutarate dehydrogenase</fullName>
    </alternativeName>
</protein>
<comment type="function">
    <text evidence="2">E1 component of the 2-oxoglutarate dehydrogenase (OGDH) complex which catalyzes the decarboxylation of 2-oxoglutarate, the first step in the conversion of 2-oxoglutarate to succinyl-CoA and CO(2).</text>
</comment>
<dbReference type="Pfam" id="PF16078">
    <property type="entry name" value="2-oxogl_dehyd_N"/>
    <property type="match status" value="1"/>
</dbReference>
<dbReference type="HOGENOM" id="CLU_004709_1_0_6"/>
<evidence type="ECO:0000313" key="12">
    <source>
        <dbReference type="EMBL" id="CAO97350.1"/>
    </source>
</evidence>
<comment type="similarity">
    <text evidence="3">Belongs to the alpha-ketoglutarate dehydrogenase family.</text>
</comment>
<comment type="subunit">
    <text evidence="10">Homodimer. Part of the 2-oxoglutarate dehydrogenase (OGDH) complex composed of E1 (2-oxoglutarate dehydrogenase), E2 (dihydrolipoamide succinyltransferase) and E3 (dihydrolipoamide dehydrogenase); the complex contains multiple copies of the three enzymatic components (E1, E2 and E3). Interacts (via N-terminus) with SucB, the E2 component of OGDH complex.</text>
</comment>
<dbReference type="PANTHER" id="PTHR23152:SF4">
    <property type="entry name" value="2-OXOADIPATE DEHYDROGENASE COMPLEX COMPONENT E1"/>
    <property type="match status" value="1"/>
</dbReference>
<dbReference type="SMART" id="SM00861">
    <property type="entry name" value="Transket_pyr"/>
    <property type="match status" value="1"/>
</dbReference>
<dbReference type="FunFam" id="3.40.50.970:FF:000014">
    <property type="entry name" value="2-oxoglutarate dehydrogenase E1 component"/>
    <property type="match status" value="1"/>
</dbReference>
<dbReference type="EC" id="1.2.4.2" evidence="4"/>
<organism evidence="12 13">
    <name type="scientific">Erwinia tasmaniensis (strain DSM 17950 / CFBP 7177 / CIP 109463 / NCPPB 4357 / Et1/99)</name>
    <dbReference type="NCBI Taxonomy" id="465817"/>
    <lineage>
        <taxon>Bacteria</taxon>
        <taxon>Pseudomonadati</taxon>
        <taxon>Pseudomonadota</taxon>
        <taxon>Gammaproteobacteria</taxon>
        <taxon>Enterobacterales</taxon>
        <taxon>Erwiniaceae</taxon>
        <taxon>Erwinia</taxon>
    </lineage>
</organism>
<evidence type="ECO:0000256" key="3">
    <source>
        <dbReference type="ARBA" id="ARBA00006936"/>
    </source>
</evidence>
<dbReference type="NCBIfam" id="NF006914">
    <property type="entry name" value="PRK09404.1"/>
    <property type="match status" value="1"/>
</dbReference>
<dbReference type="FunFam" id="1.10.287.1150:FF:000004">
    <property type="entry name" value="2-oxoglutarate dehydrogenase E1 component"/>
    <property type="match status" value="1"/>
</dbReference>
<dbReference type="Gene3D" id="3.40.50.970">
    <property type="match status" value="1"/>
</dbReference>
<dbReference type="FunFam" id="3.40.50.11610:FF:000001">
    <property type="entry name" value="2-oxoglutarate dehydrogenase E1 component"/>
    <property type="match status" value="1"/>
</dbReference>
<keyword evidence="7 12" id="KW-0560">Oxidoreductase</keyword>
<dbReference type="OrthoDB" id="9759785at2"/>
<proteinExistence type="inferred from homology"/>
<sequence length="935" mass="105026">MQNSAMKPWLDSSWLAGANQSYIEQLYEDFLTDPDSVDVAWKSLFQQLPGTGVRPEQIHSTTREYFRRLAKDASRYNTSVSDPATNAKQVKVLQLINAFRFRGHQQANLDPLGLWKQEPVADLDPGYHGLSDADFQESFNVGSFAIGKETMKLADLYAALKQTYCGSIGAEYMHITNTDEKRWIQQRLESVVGRASYSVEEKKGFLKQLTAAEGLERYLGAKFPGAKRFSLEGGDALVPMLNEMIRHAGKSGTREVVLGMAHRGRLNVLINVLGKKPQDLFDEFSGKHKEHLGTGDVKYHMGFSSDVETEGGMVHLALAFNPSHLEIVSPVVMGSVRARLDRLDQPGSNKVLPITIHGDAAVIGQGVVQETLNMSEARGYEVGGTVRIVINNQIGFTTSNPRDARSTQYCTDIGKMVMAPIFHVNADDPEAVAFVTRLALDFRNTFKRDVFIDLVCYRRHGHNEADEPSATQPVMYQKIKKHPTPRKLYADKLEAEQVASLEDATEMVNLYRDALDEGECVVPEWRPMSQHSFTWSPYLNHDWDESYPERIELKRLQELAKRISSVPETVEMQSRVTKIYNDRAEMAAGNKAFDWGAAENLAYATLVDEGIPCRLSGEDMGRGTFFHRHAVIHNQSNGSTYTPLQHVHNGQGIFKVWDSVLSEEAVLAFEYGYATAEPRTLTIWEAQFGDFANGAQVVIDQFISSGEQKWGRMCGLVMLLPHGYEGQGPEHSSARLERYLQLCAEQNMQVCVPSTPAQVYHMLRRQALRGMRRPLVVMSPKSLLRHPLAVSSLEELANGAFQPAIGEIDALEAKSVKRVVLCSGKVYYDLLDKRRKNEQTDVAIVRIEQLYPFPHKAVQDVLKQYSHVHDFVWCQEEPLNQGAWYCSQHHFREIVPFGASLRYAGRPASASPAVGYMSVHQQQQQDLVNDALNVE</sequence>
<dbReference type="NCBIfam" id="NF008907">
    <property type="entry name" value="PRK12270.1"/>
    <property type="match status" value="1"/>
</dbReference>
<dbReference type="GO" id="GO:0005829">
    <property type="term" value="C:cytosol"/>
    <property type="evidence" value="ECO:0007669"/>
    <property type="project" value="TreeGrafter"/>
</dbReference>
<evidence type="ECO:0000259" key="11">
    <source>
        <dbReference type="SMART" id="SM00861"/>
    </source>
</evidence>
<evidence type="ECO:0000256" key="1">
    <source>
        <dbReference type="ARBA" id="ARBA00001964"/>
    </source>
</evidence>
<reference evidence="12 13" key="1">
    <citation type="journal article" date="2008" name="Environ. Microbiol.">
        <title>The genome of Erwinia tasmaniensis strain Et1/99, a non-pathogenic bacterium in the genus Erwinia.</title>
        <authorList>
            <person name="Kube M."/>
            <person name="Migdoll A.M."/>
            <person name="Mueller I."/>
            <person name="Kuhl H."/>
            <person name="Beck A."/>
            <person name="Reinhardt R."/>
            <person name="Geider K."/>
        </authorList>
    </citation>
    <scope>NUCLEOTIDE SEQUENCE [LARGE SCALE GENOMIC DNA]</scope>
    <source>
        <strain evidence="13">DSM 17950 / CFBP 7177 / CIP 109463 / NCPPB 4357 / Et1/99</strain>
    </source>
</reference>
<dbReference type="KEGG" id="eta:ETA_23040"/>
<dbReference type="Pfam" id="PF00676">
    <property type="entry name" value="E1_dh"/>
    <property type="match status" value="1"/>
</dbReference>
<dbReference type="STRING" id="465817.ETA_23040"/>
<dbReference type="GO" id="GO:0045252">
    <property type="term" value="C:oxoglutarate dehydrogenase complex"/>
    <property type="evidence" value="ECO:0007669"/>
    <property type="project" value="TreeGrafter"/>
</dbReference>
<dbReference type="InterPro" id="IPR031717">
    <property type="entry name" value="ODO-1/KGD_C"/>
</dbReference>
<dbReference type="AlphaFoldDB" id="B2VBR8"/>
<evidence type="ECO:0000256" key="8">
    <source>
        <dbReference type="ARBA" id="ARBA00023052"/>
    </source>
</evidence>
<dbReference type="InterPro" id="IPR042179">
    <property type="entry name" value="KGD_C_sf"/>
</dbReference>
<evidence type="ECO:0000256" key="10">
    <source>
        <dbReference type="ARBA" id="ARBA00066249"/>
    </source>
</evidence>
<dbReference type="InterPro" id="IPR032106">
    <property type="entry name" value="2-oxogl_dehyd_N"/>
</dbReference>
<evidence type="ECO:0000256" key="6">
    <source>
        <dbReference type="ARBA" id="ARBA00022532"/>
    </source>
</evidence>
<keyword evidence="8" id="KW-0786">Thiamine pyrophosphate</keyword>
<dbReference type="Proteomes" id="UP000001726">
    <property type="component" value="Chromosome"/>
</dbReference>
<evidence type="ECO:0000313" key="13">
    <source>
        <dbReference type="Proteomes" id="UP000001726"/>
    </source>
</evidence>
<evidence type="ECO:0000256" key="2">
    <source>
        <dbReference type="ARBA" id="ARBA00003906"/>
    </source>
</evidence>
<dbReference type="EMBL" id="CU468135">
    <property type="protein sequence ID" value="CAO97350.1"/>
    <property type="molecule type" value="Genomic_DNA"/>
</dbReference>
<dbReference type="Gene3D" id="1.10.287.1150">
    <property type="entry name" value="TPP helical domain"/>
    <property type="match status" value="1"/>
</dbReference>
<evidence type="ECO:0000256" key="5">
    <source>
        <dbReference type="ARBA" id="ARBA00013321"/>
    </source>
</evidence>
<dbReference type="CDD" id="cd02016">
    <property type="entry name" value="TPP_E1_OGDC_like"/>
    <property type="match status" value="1"/>
</dbReference>
<dbReference type="Gene3D" id="3.40.50.12470">
    <property type="match status" value="1"/>
</dbReference>
<comment type="cofactor">
    <cofactor evidence="1">
        <name>thiamine diphosphate</name>
        <dbReference type="ChEBI" id="CHEBI:58937"/>
    </cofactor>
</comment>
<gene>
    <name evidence="12" type="primary">sucA</name>
    <name evidence="12" type="ordered locus">ETA_23040</name>
</gene>
<dbReference type="SUPFAM" id="SSF52518">
    <property type="entry name" value="Thiamin diphosphate-binding fold (THDP-binding)"/>
    <property type="match status" value="2"/>
</dbReference>
<dbReference type="GO" id="GO:0004591">
    <property type="term" value="F:oxoglutarate dehydrogenase (succinyl-transferring) activity"/>
    <property type="evidence" value="ECO:0007669"/>
    <property type="project" value="UniProtKB-EC"/>
</dbReference>